<dbReference type="WBParaSite" id="ACRNAN_scaffold9450.g7463.t1">
    <property type="protein sequence ID" value="ACRNAN_scaffold9450.g7463.t1"/>
    <property type="gene ID" value="ACRNAN_scaffold9450.g7463"/>
</dbReference>
<reference evidence="3" key="1">
    <citation type="submission" date="2022-11" db="UniProtKB">
        <authorList>
            <consortium name="WormBaseParasite"/>
        </authorList>
    </citation>
    <scope>IDENTIFICATION</scope>
</reference>
<protein>
    <submittedName>
        <fullName evidence="3">Uncharacterized protein</fullName>
    </submittedName>
</protein>
<evidence type="ECO:0000313" key="2">
    <source>
        <dbReference type="Proteomes" id="UP000887540"/>
    </source>
</evidence>
<proteinExistence type="predicted"/>
<accession>A0A914EQK8</accession>
<keyword evidence="2" id="KW-1185">Reference proteome</keyword>
<sequence length="148" mass="16469">MNEKEYVDVAGIYEEISTSLGKKNLFLKALEVSTKNRAAFISSSGNSCAESSEDKAKGKAALVAITVEKESSEDFEDEFSDSFSDSISDEFMNKARLLFEELIRLRIVSIICYEVSIKNRATLISPNGNRCAESTEEKAMKEKSVEKE</sequence>
<organism evidence="2 3">
    <name type="scientific">Acrobeloides nanus</name>
    <dbReference type="NCBI Taxonomy" id="290746"/>
    <lineage>
        <taxon>Eukaryota</taxon>
        <taxon>Metazoa</taxon>
        <taxon>Ecdysozoa</taxon>
        <taxon>Nematoda</taxon>
        <taxon>Chromadorea</taxon>
        <taxon>Rhabditida</taxon>
        <taxon>Tylenchina</taxon>
        <taxon>Cephalobomorpha</taxon>
        <taxon>Cephaloboidea</taxon>
        <taxon>Cephalobidae</taxon>
        <taxon>Acrobeloides</taxon>
    </lineage>
</organism>
<evidence type="ECO:0000313" key="3">
    <source>
        <dbReference type="WBParaSite" id="ACRNAN_scaffold9450.g7463.t1"/>
    </source>
</evidence>
<dbReference type="AlphaFoldDB" id="A0A914EQK8"/>
<dbReference type="Proteomes" id="UP000887540">
    <property type="component" value="Unplaced"/>
</dbReference>
<name>A0A914EQK8_9BILA</name>
<feature type="region of interest" description="Disordered" evidence="1">
    <location>
        <begin position="128"/>
        <end position="148"/>
    </location>
</feature>
<feature type="compositionally biased region" description="Basic and acidic residues" evidence="1">
    <location>
        <begin position="133"/>
        <end position="148"/>
    </location>
</feature>
<evidence type="ECO:0000256" key="1">
    <source>
        <dbReference type="SAM" id="MobiDB-lite"/>
    </source>
</evidence>